<organism evidence="4 5">
    <name type="scientific">Eragrostis curvula</name>
    <name type="common">weeping love grass</name>
    <dbReference type="NCBI Taxonomy" id="38414"/>
    <lineage>
        <taxon>Eukaryota</taxon>
        <taxon>Viridiplantae</taxon>
        <taxon>Streptophyta</taxon>
        <taxon>Embryophyta</taxon>
        <taxon>Tracheophyta</taxon>
        <taxon>Spermatophyta</taxon>
        <taxon>Magnoliopsida</taxon>
        <taxon>Liliopsida</taxon>
        <taxon>Poales</taxon>
        <taxon>Poaceae</taxon>
        <taxon>PACMAD clade</taxon>
        <taxon>Chloridoideae</taxon>
        <taxon>Eragrostideae</taxon>
        <taxon>Eragrostidinae</taxon>
        <taxon>Eragrostis</taxon>
    </lineage>
</organism>
<dbReference type="Proteomes" id="UP000324897">
    <property type="component" value="Chromosome 6"/>
</dbReference>
<keyword evidence="1" id="KW-0812">Transmembrane</keyword>
<evidence type="ECO:0000259" key="2">
    <source>
        <dbReference type="Pfam" id="PF02364"/>
    </source>
</evidence>
<dbReference type="InterPro" id="IPR058851">
    <property type="entry name" value="CALS1_helical"/>
</dbReference>
<dbReference type="GO" id="GO:0003843">
    <property type="term" value="F:1,3-beta-D-glucan synthase activity"/>
    <property type="evidence" value="ECO:0007669"/>
    <property type="project" value="InterPro"/>
</dbReference>
<keyword evidence="1" id="KW-1133">Transmembrane helix</keyword>
<evidence type="ECO:0000256" key="1">
    <source>
        <dbReference type="SAM" id="Phobius"/>
    </source>
</evidence>
<dbReference type="Pfam" id="PF25968">
    <property type="entry name" value="CALS1"/>
    <property type="match status" value="1"/>
</dbReference>
<keyword evidence="1" id="KW-0472">Membrane</keyword>
<feature type="transmembrane region" description="Helical" evidence="1">
    <location>
        <begin position="422"/>
        <end position="445"/>
    </location>
</feature>
<name>A0A5J9WQT3_9POAL</name>
<dbReference type="PANTHER" id="PTHR12741:SF16">
    <property type="entry name" value="CALLOSE SYNTHASE 7"/>
    <property type="match status" value="1"/>
</dbReference>
<dbReference type="Pfam" id="PF02364">
    <property type="entry name" value="Glucan_synthase"/>
    <property type="match status" value="1"/>
</dbReference>
<feature type="non-terminal residue" evidence="4">
    <location>
        <position position="1"/>
    </location>
</feature>
<feature type="domain" description="Glycosyl transferase 48" evidence="2">
    <location>
        <begin position="500"/>
        <end position="643"/>
    </location>
</feature>
<comment type="caution">
    <text evidence="4">The sequence shown here is derived from an EMBL/GenBank/DDBJ whole genome shotgun (WGS) entry which is preliminary data.</text>
</comment>
<feature type="domain" description="Callose synthase helical" evidence="3">
    <location>
        <begin position="211"/>
        <end position="294"/>
    </location>
</feature>
<dbReference type="GO" id="GO:0006075">
    <property type="term" value="P:(1-&gt;3)-beta-D-glucan biosynthetic process"/>
    <property type="evidence" value="ECO:0007669"/>
    <property type="project" value="InterPro"/>
</dbReference>
<dbReference type="AlphaFoldDB" id="A0A5J9WQT3"/>
<sequence>MIILPTTFINSVQNPTGVVRALELSNSSIVGVLLWWFQISPLVGPSREIMIFGQGTHEHGSLVNLQRNLGVIIALWAPAAMVYFMDTQIWYALFTVICGAMRDFSNLGQIQNLWMIRSSFEAIPRAFGKNLAPRHGSQSNRSESEMILLLPFCINSVEQDGKKFQTDEFSDTWNEFITSLRDQDLISNRERRLLVFPSSMAKGETTVFQWPAFLLANKIQFAIDIAGSSRKEGELIKGIKNEPYTSDAVIECYESLLNILYSLMDKASDKKVLDKIRSGIEDSLRRGSLTEVVNKSPLVAILQDIMETITLDIMKHGQGILGEQAKAQQHFSHINVDIVKDREPSFLLLFVVKQCARLRLLMSKEYGVFVPKNLEARRRILFFANSIFMKMPRAPQVHRMMSFRMMLGGDNKQRIKDNASNGYSGVIWIFFPFIYNLASFVFSVLTPYFKEDVLYSEDDLWNKNEYGISMLFYLRRIYADEWKNFLERIEFKRRDDKDLKSNTDEICHWASYRGQTLTRTVRGMMYYRRALEIQCIQDKADLDKFDSDKILESTREAKAIADIKFTYVLCCQRFGTLEKSKDARDQTYLNILNLMTTYPSLRVAYIDKVELRSGNGMKTTYYSVLVKGGGHKRHEVRSEHNTNDMRLVALPMVINRI</sequence>
<dbReference type="PANTHER" id="PTHR12741">
    <property type="entry name" value="LYST-INTERACTING PROTEIN LIP5 DOPAMINE RESPONSIVE PROTEIN DRG-1"/>
    <property type="match status" value="1"/>
</dbReference>
<feature type="transmembrane region" description="Helical" evidence="1">
    <location>
        <begin position="65"/>
        <end position="83"/>
    </location>
</feature>
<dbReference type="EMBL" id="RWGY01000002">
    <property type="protein sequence ID" value="TVU50498.1"/>
    <property type="molecule type" value="Genomic_DNA"/>
</dbReference>
<reference evidence="4 5" key="1">
    <citation type="journal article" date="2019" name="Sci. Rep.">
        <title>A high-quality genome of Eragrostis curvula grass provides insights into Poaceae evolution and supports new strategies to enhance forage quality.</title>
        <authorList>
            <person name="Carballo J."/>
            <person name="Santos B.A.C.M."/>
            <person name="Zappacosta D."/>
            <person name="Garbus I."/>
            <person name="Selva J.P."/>
            <person name="Gallo C.A."/>
            <person name="Diaz A."/>
            <person name="Albertini E."/>
            <person name="Caccamo M."/>
            <person name="Echenique V."/>
        </authorList>
    </citation>
    <scope>NUCLEOTIDE SEQUENCE [LARGE SCALE GENOMIC DNA]</scope>
    <source>
        <strain evidence="5">cv. Victoria</strain>
        <tissue evidence="4">Leaf</tissue>
    </source>
</reference>
<protein>
    <submittedName>
        <fullName evidence="4">Uncharacterized protein</fullName>
    </submittedName>
</protein>
<dbReference type="GO" id="GO:0000148">
    <property type="term" value="C:1,3-beta-D-glucan synthase complex"/>
    <property type="evidence" value="ECO:0007669"/>
    <property type="project" value="InterPro"/>
</dbReference>
<gene>
    <name evidence="4" type="ORF">EJB05_01870</name>
</gene>
<evidence type="ECO:0000259" key="3">
    <source>
        <dbReference type="Pfam" id="PF25968"/>
    </source>
</evidence>
<dbReference type="OrthoDB" id="1880850at2759"/>
<dbReference type="InterPro" id="IPR003440">
    <property type="entry name" value="Glyco_trans_48_dom"/>
</dbReference>
<keyword evidence="5" id="KW-1185">Reference proteome</keyword>
<accession>A0A5J9WQT3</accession>
<dbReference type="GO" id="GO:0005886">
    <property type="term" value="C:plasma membrane"/>
    <property type="evidence" value="ECO:0007669"/>
    <property type="project" value="TreeGrafter"/>
</dbReference>
<evidence type="ECO:0000313" key="5">
    <source>
        <dbReference type="Proteomes" id="UP000324897"/>
    </source>
</evidence>
<evidence type="ECO:0000313" key="4">
    <source>
        <dbReference type="EMBL" id="TVU50498.1"/>
    </source>
</evidence>
<dbReference type="Gramene" id="TVU50498">
    <property type="protein sequence ID" value="TVU50498"/>
    <property type="gene ID" value="EJB05_01870"/>
</dbReference>
<proteinExistence type="predicted"/>